<dbReference type="Gene3D" id="3.20.20.370">
    <property type="entry name" value="Glycoside hydrolase/deacetylase"/>
    <property type="match status" value="1"/>
</dbReference>
<comment type="caution">
    <text evidence="6">The sequence shown here is derived from an EMBL/GenBank/DDBJ whole genome shotgun (WGS) entry which is preliminary data.</text>
</comment>
<dbReference type="Pfam" id="PF04794">
    <property type="entry name" value="YdjC"/>
    <property type="match status" value="1"/>
</dbReference>
<evidence type="ECO:0000313" key="6">
    <source>
        <dbReference type="EMBL" id="NYF59051.1"/>
    </source>
</evidence>
<reference evidence="6 7" key="1">
    <citation type="submission" date="2020-07" db="EMBL/GenBank/DDBJ databases">
        <title>Sequencing the genomes of 1000 actinobacteria strains.</title>
        <authorList>
            <person name="Klenk H.-P."/>
        </authorList>
    </citation>
    <scope>NUCLEOTIDE SEQUENCE [LARGE SCALE GENOMIC DNA]</scope>
    <source>
        <strain evidence="6 7">DSM 43814</strain>
    </source>
</reference>
<dbReference type="Proteomes" id="UP000631553">
    <property type="component" value="Unassembled WGS sequence"/>
</dbReference>
<dbReference type="InterPro" id="IPR006879">
    <property type="entry name" value="YdjC-like"/>
</dbReference>
<evidence type="ECO:0000256" key="4">
    <source>
        <dbReference type="ARBA" id="ARBA00022842"/>
    </source>
</evidence>
<evidence type="ECO:0000256" key="2">
    <source>
        <dbReference type="ARBA" id="ARBA00022723"/>
    </source>
</evidence>
<evidence type="ECO:0000313" key="7">
    <source>
        <dbReference type="Proteomes" id="UP000631553"/>
    </source>
</evidence>
<proteinExistence type="predicted"/>
<protein>
    <submittedName>
        <fullName evidence="6">Glycoside hydrolase/deacetylase ChbG (UPF0249 family)</fullName>
    </submittedName>
</protein>
<keyword evidence="5" id="KW-0119">Carbohydrate metabolism</keyword>
<gene>
    <name evidence="6" type="ORF">HDA35_004882</name>
</gene>
<dbReference type="PANTHER" id="PTHR31609:SF1">
    <property type="entry name" value="CARBOHYDRATE DEACETYLASE"/>
    <property type="match status" value="1"/>
</dbReference>
<keyword evidence="3 6" id="KW-0378">Hydrolase</keyword>
<dbReference type="EMBL" id="JACCCQ010000001">
    <property type="protein sequence ID" value="NYF59051.1"/>
    <property type="molecule type" value="Genomic_DNA"/>
</dbReference>
<evidence type="ECO:0000256" key="5">
    <source>
        <dbReference type="ARBA" id="ARBA00023277"/>
    </source>
</evidence>
<sequence>MTRGILEAYEHGVVTSASLLVDRAASAAAAEAVAAMPGLSVGLHADLADADGRPLVDLADTPACRAEVERQVERFSQLVGRPPTHLDSHRNVHRLPSVRQAFRQVAGEHGLPLREDALPAYVSTFYGQWDGCTHPEQVSVEGLARILAGLPAGWSEVGCHPGYVDGDLRSSYRLERELELATLVNPRIREVAATLDITFVGFAELLTGSGRGGS</sequence>
<keyword evidence="2" id="KW-0479">Metal-binding</keyword>
<dbReference type="SUPFAM" id="SSF88713">
    <property type="entry name" value="Glycoside hydrolase/deacetylase"/>
    <property type="match status" value="1"/>
</dbReference>
<keyword evidence="7" id="KW-1185">Reference proteome</keyword>
<evidence type="ECO:0000256" key="3">
    <source>
        <dbReference type="ARBA" id="ARBA00022801"/>
    </source>
</evidence>
<dbReference type="GO" id="GO:0016787">
    <property type="term" value="F:hydrolase activity"/>
    <property type="evidence" value="ECO:0007669"/>
    <property type="project" value="UniProtKB-KW"/>
</dbReference>
<keyword evidence="4" id="KW-0460">Magnesium</keyword>
<evidence type="ECO:0000256" key="1">
    <source>
        <dbReference type="ARBA" id="ARBA00001946"/>
    </source>
</evidence>
<dbReference type="InterPro" id="IPR011330">
    <property type="entry name" value="Glyco_hydro/deAcase_b/a-brl"/>
</dbReference>
<name>A0ABX2RV88_9ACTN</name>
<organism evidence="6 7">
    <name type="scientific">Micromonospora purpureochromogenes</name>
    <dbReference type="NCBI Taxonomy" id="47872"/>
    <lineage>
        <taxon>Bacteria</taxon>
        <taxon>Bacillati</taxon>
        <taxon>Actinomycetota</taxon>
        <taxon>Actinomycetes</taxon>
        <taxon>Micromonosporales</taxon>
        <taxon>Micromonosporaceae</taxon>
        <taxon>Micromonospora</taxon>
    </lineage>
</organism>
<comment type="cofactor">
    <cofactor evidence="1">
        <name>Mg(2+)</name>
        <dbReference type="ChEBI" id="CHEBI:18420"/>
    </cofactor>
</comment>
<accession>A0ABX2RV88</accession>
<dbReference type="PANTHER" id="PTHR31609">
    <property type="entry name" value="YDJC DEACETYLASE FAMILY MEMBER"/>
    <property type="match status" value="1"/>
</dbReference>